<evidence type="ECO:0000313" key="1">
    <source>
        <dbReference type="EMBL" id="SFV65144.1"/>
    </source>
</evidence>
<proteinExistence type="predicted"/>
<evidence type="ECO:0008006" key="2">
    <source>
        <dbReference type="Google" id="ProtNLM"/>
    </source>
</evidence>
<gene>
    <name evidence="1" type="ORF">MNB_SUP05-5-1055</name>
</gene>
<dbReference type="EMBL" id="FPHJ01000047">
    <property type="protein sequence ID" value="SFV65144.1"/>
    <property type="molecule type" value="Genomic_DNA"/>
</dbReference>
<organism evidence="1">
    <name type="scientific">hydrothermal vent metagenome</name>
    <dbReference type="NCBI Taxonomy" id="652676"/>
    <lineage>
        <taxon>unclassified sequences</taxon>
        <taxon>metagenomes</taxon>
        <taxon>ecological metagenomes</taxon>
    </lineage>
</organism>
<accession>A0A1W1CHA4</accession>
<protein>
    <recommendedName>
        <fullName evidence="2">HicB-like antitoxin of toxin-antitoxin system domain-containing protein</fullName>
    </recommendedName>
</protein>
<name>A0A1W1CHA4_9ZZZZ</name>
<dbReference type="AlphaFoldDB" id="A0A1W1CHA4"/>
<sequence length="103" mass="11827">MKANIRIDIKVEFIKDENGYTALADIFGAYGMGDTKIEAQKSLKKSLDIFIDDYINRGVLMEVLEKQGLKKKIILPKSTKTKTYKKINYDIPLNNYGKERLHA</sequence>
<reference evidence="1" key="1">
    <citation type="submission" date="2016-10" db="EMBL/GenBank/DDBJ databases">
        <authorList>
            <person name="de Groot N.N."/>
        </authorList>
    </citation>
    <scope>NUCLEOTIDE SEQUENCE</scope>
</reference>